<evidence type="ECO:0000256" key="1">
    <source>
        <dbReference type="ARBA" id="ARBA00004123"/>
    </source>
</evidence>
<evidence type="ECO:0000256" key="5">
    <source>
        <dbReference type="ARBA" id="ARBA00023242"/>
    </source>
</evidence>
<dbReference type="FunFam" id="4.10.280.10:FF:000046">
    <property type="entry name" value="Transcription factor bHLH83"/>
    <property type="match status" value="1"/>
</dbReference>
<keyword evidence="5" id="KW-0539">Nucleus</keyword>
<evidence type="ECO:0000259" key="7">
    <source>
        <dbReference type="PROSITE" id="PS50888"/>
    </source>
</evidence>
<accession>A0AAE1R8K6</accession>
<keyword evidence="9" id="KW-1185">Reference proteome</keyword>
<keyword evidence="3" id="KW-0238">DNA-binding</keyword>
<evidence type="ECO:0000313" key="9">
    <source>
        <dbReference type="Proteomes" id="UP001291623"/>
    </source>
</evidence>
<name>A0AAE1R8K6_9SOLA</name>
<feature type="region of interest" description="Disordered" evidence="6">
    <location>
        <begin position="37"/>
        <end position="60"/>
    </location>
</feature>
<dbReference type="InterPro" id="IPR036638">
    <property type="entry name" value="HLH_DNA-bd_sf"/>
</dbReference>
<dbReference type="GO" id="GO:0046983">
    <property type="term" value="F:protein dimerization activity"/>
    <property type="evidence" value="ECO:0007669"/>
    <property type="project" value="InterPro"/>
</dbReference>
<dbReference type="EMBL" id="JAVYJV010000018">
    <property type="protein sequence ID" value="KAK4346743.1"/>
    <property type="molecule type" value="Genomic_DNA"/>
</dbReference>
<dbReference type="AlphaFoldDB" id="A0AAE1R8K6"/>
<dbReference type="GO" id="GO:0005634">
    <property type="term" value="C:nucleus"/>
    <property type="evidence" value="ECO:0007669"/>
    <property type="project" value="UniProtKB-SubCell"/>
</dbReference>
<keyword evidence="2" id="KW-0805">Transcription regulation</keyword>
<evidence type="ECO:0000256" key="2">
    <source>
        <dbReference type="ARBA" id="ARBA00023015"/>
    </source>
</evidence>
<feature type="region of interest" description="Disordered" evidence="6">
    <location>
        <begin position="191"/>
        <end position="240"/>
    </location>
</feature>
<evidence type="ECO:0000256" key="3">
    <source>
        <dbReference type="ARBA" id="ARBA00023125"/>
    </source>
</evidence>
<feature type="compositionally biased region" description="Basic and acidic residues" evidence="6">
    <location>
        <begin position="44"/>
        <end position="60"/>
    </location>
</feature>
<dbReference type="InterPro" id="IPR045843">
    <property type="entry name" value="IND-like"/>
</dbReference>
<proteinExistence type="predicted"/>
<keyword evidence="4" id="KW-0804">Transcription</keyword>
<dbReference type="GO" id="GO:0048766">
    <property type="term" value="P:root hair initiation"/>
    <property type="evidence" value="ECO:0007669"/>
    <property type="project" value="UniProtKB-ARBA"/>
</dbReference>
<evidence type="ECO:0000313" key="8">
    <source>
        <dbReference type="EMBL" id="KAK4346743.1"/>
    </source>
</evidence>
<gene>
    <name evidence="8" type="ORF">RND71_033082</name>
</gene>
<dbReference type="PROSITE" id="PS50888">
    <property type="entry name" value="BHLH"/>
    <property type="match status" value="1"/>
</dbReference>
<dbReference type="GO" id="GO:0003700">
    <property type="term" value="F:DNA-binding transcription factor activity"/>
    <property type="evidence" value="ECO:0007669"/>
    <property type="project" value="InterPro"/>
</dbReference>
<dbReference type="InterPro" id="IPR011598">
    <property type="entry name" value="bHLH_dom"/>
</dbReference>
<dbReference type="GO" id="GO:0003677">
    <property type="term" value="F:DNA binding"/>
    <property type="evidence" value="ECO:0007669"/>
    <property type="project" value="UniProtKB-KW"/>
</dbReference>
<dbReference type="Proteomes" id="UP001291623">
    <property type="component" value="Unassembled WGS sequence"/>
</dbReference>
<sequence length="323" mass="35851">MSMALAKEHVMSDTKMGLVDNYDQYYEGEFGMNDHSSPELYHGINEEPPKSLFEDGENSEKTSPKIVKNFAISSCNSSLSTSPSSSNSNGHSVINFKGGYGNFMHSANGSLLSFEQSERFCPNPRMMSSNQVECSVWEDNNLHYQNSLTPKGSSNTSPRVINENSKNIQQSNSNGIPFGWLNSEANASTTTHVEESRFDKRLSTEESMQTNKKQCSEASKKGKPNNSIATKDPQSIAAKNRRERISERLKILQELVPNGSKVDLVTMLEKAISYVKFLQLQVKVLATDDFWPTQGGKAPDISQVKDAIDAIIATQRDRNSTTK</sequence>
<dbReference type="SUPFAM" id="SSF47459">
    <property type="entry name" value="HLH, helix-loop-helix DNA-binding domain"/>
    <property type="match status" value="1"/>
</dbReference>
<organism evidence="8 9">
    <name type="scientific">Anisodus tanguticus</name>
    <dbReference type="NCBI Taxonomy" id="243964"/>
    <lineage>
        <taxon>Eukaryota</taxon>
        <taxon>Viridiplantae</taxon>
        <taxon>Streptophyta</taxon>
        <taxon>Embryophyta</taxon>
        <taxon>Tracheophyta</taxon>
        <taxon>Spermatophyta</taxon>
        <taxon>Magnoliopsida</taxon>
        <taxon>eudicotyledons</taxon>
        <taxon>Gunneridae</taxon>
        <taxon>Pentapetalae</taxon>
        <taxon>asterids</taxon>
        <taxon>lamiids</taxon>
        <taxon>Solanales</taxon>
        <taxon>Solanaceae</taxon>
        <taxon>Solanoideae</taxon>
        <taxon>Hyoscyameae</taxon>
        <taxon>Anisodus</taxon>
    </lineage>
</organism>
<dbReference type="SMART" id="SM00353">
    <property type="entry name" value="HLH"/>
    <property type="match status" value="1"/>
</dbReference>
<evidence type="ECO:0000256" key="4">
    <source>
        <dbReference type="ARBA" id="ARBA00023163"/>
    </source>
</evidence>
<comment type="caution">
    <text evidence="8">The sequence shown here is derived from an EMBL/GenBank/DDBJ whole genome shotgun (WGS) entry which is preliminary data.</text>
</comment>
<feature type="compositionally biased region" description="Polar residues" evidence="6">
    <location>
        <begin position="224"/>
        <end position="233"/>
    </location>
</feature>
<evidence type="ECO:0000256" key="6">
    <source>
        <dbReference type="SAM" id="MobiDB-lite"/>
    </source>
</evidence>
<protein>
    <recommendedName>
        <fullName evidence="7">BHLH domain-containing protein</fullName>
    </recommendedName>
</protein>
<dbReference type="PANTHER" id="PTHR45914:SF59">
    <property type="entry name" value="TRANSCRIPTION FACTOR BHLH83-LIKE"/>
    <property type="match status" value="1"/>
</dbReference>
<dbReference type="PANTHER" id="PTHR45914">
    <property type="entry name" value="TRANSCRIPTION FACTOR HEC3-RELATED"/>
    <property type="match status" value="1"/>
</dbReference>
<dbReference type="CDD" id="cd11454">
    <property type="entry name" value="bHLH_AtIND_like"/>
    <property type="match status" value="1"/>
</dbReference>
<feature type="domain" description="BHLH" evidence="7">
    <location>
        <begin position="229"/>
        <end position="278"/>
    </location>
</feature>
<dbReference type="Gene3D" id="4.10.280.10">
    <property type="entry name" value="Helix-loop-helix DNA-binding domain"/>
    <property type="match status" value="1"/>
</dbReference>
<comment type="subcellular location">
    <subcellularLocation>
        <location evidence="1">Nucleus</location>
    </subcellularLocation>
</comment>
<feature type="compositionally biased region" description="Basic and acidic residues" evidence="6">
    <location>
        <begin position="192"/>
        <end position="204"/>
    </location>
</feature>
<reference evidence="8" key="1">
    <citation type="submission" date="2023-12" db="EMBL/GenBank/DDBJ databases">
        <title>Genome assembly of Anisodus tanguticus.</title>
        <authorList>
            <person name="Wang Y.-J."/>
        </authorList>
    </citation>
    <scope>NUCLEOTIDE SEQUENCE</scope>
    <source>
        <strain evidence="8">KB-2021</strain>
        <tissue evidence="8">Leaf</tissue>
    </source>
</reference>
<dbReference type="Pfam" id="PF00010">
    <property type="entry name" value="HLH"/>
    <property type="match status" value="1"/>
</dbReference>